<organism evidence="1 2">
    <name type="scientific">Exophiala viscosa</name>
    <dbReference type="NCBI Taxonomy" id="2486360"/>
    <lineage>
        <taxon>Eukaryota</taxon>
        <taxon>Fungi</taxon>
        <taxon>Dikarya</taxon>
        <taxon>Ascomycota</taxon>
        <taxon>Pezizomycotina</taxon>
        <taxon>Eurotiomycetes</taxon>
        <taxon>Chaetothyriomycetidae</taxon>
        <taxon>Chaetothyriales</taxon>
        <taxon>Herpotrichiellaceae</taxon>
        <taxon>Exophiala</taxon>
    </lineage>
</organism>
<keyword evidence="2" id="KW-1185">Reference proteome</keyword>
<dbReference type="Proteomes" id="UP001203852">
    <property type="component" value="Unassembled WGS sequence"/>
</dbReference>
<accession>A0AAN6E4W0</accession>
<gene>
    <name evidence="1" type="ORF">EDD36DRAFT_154135</name>
</gene>
<evidence type="ECO:0000313" key="2">
    <source>
        <dbReference type="Proteomes" id="UP001203852"/>
    </source>
</evidence>
<comment type="caution">
    <text evidence="1">The sequence shown here is derived from an EMBL/GenBank/DDBJ whole genome shotgun (WGS) entry which is preliminary data.</text>
</comment>
<protein>
    <submittedName>
        <fullName evidence="1">Uncharacterized protein</fullName>
    </submittedName>
</protein>
<name>A0AAN6E4W0_9EURO</name>
<dbReference type="AlphaFoldDB" id="A0AAN6E4W0"/>
<evidence type="ECO:0000313" key="1">
    <source>
        <dbReference type="EMBL" id="KAI1617104.1"/>
    </source>
</evidence>
<sequence length="167" mass="18748">MSVAHPFVMLMWSSMSWTDDFPDLVSNDITLSSWCNTAVSLSVSRPHAVHMQDYPKLYDHPGKHIPLSLYNACSTKSHIFVAEGIRRLADTYITRPMDLSFIPFSCPIPYSDPSLAPSTVHNHEALVSTCPFRCWESYSCSLCLRLVSLDLASHPTLAYVFAQALHI</sequence>
<proteinExistence type="predicted"/>
<dbReference type="EMBL" id="MU404351">
    <property type="protein sequence ID" value="KAI1617104.1"/>
    <property type="molecule type" value="Genomic_DNA"/>
</dbReference>
<reference evidence="1" key="1">
    <citation type="journal article" date="2022" name="bioRxiv">
        <title>Deciphering the potential niche of two novel black yeast fungi from a biological soil crust based on their genomes, phenotypes, and melanin regulation.</title>
        <authorList>
            <consortium name="DOE Joint Genome Institute"/>
            <person name="Carr E.C."/>
            <person name="Barton Q."/>
            <person name="Grambo S."/>
            <person name="Sullivan M."/>
            <person name="Renfro C.M."/>
            <person name="Kuo A."/>
            <person name="Pangilinan J."/>
            <person name="Lipzen A."/>
            <person name="Keymanesh K."/>
            <person name="Savage E."/>
            <person name="Barry K."/>
            <person name="Grigoriev I.V."/>
            <person name="Riekhof W.R."/>
            <person name="Harris S.S."/>
        </authorList>
    </citation>
    <scope>NUCLEOTIDE SEQUENCE</scope>
    <source>
        <strain evidence="1">JF 03-4F</strain>
    </source>
</reference>